<feature type="active site" description="Proton donor" evidence="6">
    <location>
        <position position="374"/>
    </location>
</feature>
<dbReference type="InterPro" id="IPR006048">
    <property type="entry name" value="A-amylase/branching_C"/>
</dbReference>
<feature type="domain" description="Glycosyl hydrolase family 13 catalytic" evidence="7">
    <location>
        <begin position="143"/>
        <end position="543"/>
    </location>
</feature>
<dbReference type="InterPro" id="IPR013780">
    <property type="entry name" value="Glyco_hydro_b"/>
</dbReference>
<dbReference type="Gene3D" id="2.60.40.1180">
    <property type="entry name" value="Golgi alpha-mannosidase II"/>
    <property type="match status" value="1"/>
</dbReference>
<dbReference type="PIRSF" id="PIRSF000463">
    <property type="entry name" value="GlgB"/>
    <property type="match status" value="1"/>
</dbReference>
<dbReference type="InterPro" id="IPR037439">
    <property type="entry name" value="Branching_enzy"/>
</dbReference>
<dbReference type="Proteomes" id="UP000189935">
    <property type="component" value="Chromosome I"/>
</dbReference>
<dbReference type="Gene3D" id="3.20.20.80">
    <property type="entry name" value="Glycosidases"/>
    <property type="match status" value="1"/>
</dbReference>
<dbReference type="InterPro" id="IPR013783">
    <property type="entry name" value="Ig-like_fold"/>
</dbReference>
<proteinExistence type="inferred from homology"/>
<dbReference type="Pfam" id="PF02806">
    <property type="entry name" value="Alpha-amylase_C"/>
    <property type="match status" value="1"/>
</dbReference>
<evidence type="ECO:0000256" key="6">
    <source>
        <dbReference type="PIRSR" id="PIRSR000463-1"/>
    </source>
</evidence>
<keyword evidence="4" id="KW-0808">Transferase</keyword>
<evidence type="ECO:0000256" key="1">
    <source>
        <dbReference type="ARBA" id="ARBA00000826"/>
    </source>
</evidence>
<dbReference type="InterPro" id="IPR014756">
    <property type="entry name" value="Ig_E-set"/>
</dbReference>
<dbReference type="GO" id="GO:0003844">
    <property type="term" value="F:1,4-alpha-glucan branching enzyme activity"/>
    <property type="evidence" value="ECO:0007669"/>
    <property type="project" value="UniProtKB-EC"/>
</dbReference>
<dbReference type="InterPro" id="IPR006047">
    <property type="entry name" value="GH13_cat_dom"/>
</dbReference>
<evidence type="ECO:0000256" key="2">
    <source>
        <dbReference type="ARBA" id="ARBA00009000"/>
    </source>
</evidence>
<dbReference type="AlphaFoldDB" id="A0A1M6Y1S9"/>
<sequence>MPVDLGRVNTSVAMGATAWPDGTAFRTWAPNATKVSVVAGSALSATSDPTSNPSWRPAPEDGLARLGDGSWGGFLAGIGDGDPYMFFVEGAGSSGWKRDPHARELTLTPAFPDSYGVVRNPSDYPWHDEGWQPPKFDELIIYQLHVGTFWAQDENGRDVRAMRGGLFLDVAEKLDHLQKLGVNAIQLLPIQEFETAFSMGYNGVDYYSPEGAYFIPANQLGWRLASVNRMLARFSKQPLTELQLAPGVNQLKCLIDLCHLHGIAVIFDLVYNHAGGGFDDRSIWFYDRQRTDNLNNSLYFTDQGWAGGQIFAYWNEFVSRFLIDNACFFLGEFRIDGIRYDEVRVIENNGGRAFCQQLTSAVRATNPAAIQIAEYWNADRASAVQPPPQGLGFDAELGDRLRDALRDLLKQASAGASAPLDLSAVAGALVVPAAIPEGWRLVQCLENQDLTYAPHSDAARVAWLADIEDRRSWYARSRSRVATGLLFAAPGIPALFMGQEFLEDKNWSDNPGVGDLIWWEGLDDANPVMRDFLEFVTDLTKLRRSQPALRGSRAHVSRAENFDRVIVLHRWIEGQPKDVVVVANLAEQPKQGYAIGLPFAGDWFEVFNSDVYDHFPNPAPVGNDGHVRSRDEPLDGFPARAEIALPANGLIVLARSRVG</sequence>
<dbReference type="EMBL" id="LT670844">
    <property type="protein sequence ID" value="SHL12083.1"/>
    <property type="molecule type" value="Genomic_DNA"/>
</dbReference>
<dbReference type="PANTHER" id="PTHR43651">
    <property type="entry name" value="1,4-ALPHA-GLUCAN-BRANCHING ENZYME"/>
    <property type="match status" value="1"/>
</dbReference>
<protein>
    <recommendedName>
        <fullName evidence="3">1,4-alpha-glucan branching enzyme</fullName>
        <ecNumber evidence="3">2.4.1.18</ecNumber>
    </recommendedName>
</protein>
<comment type="catalytic activity">
    <reaction evidence="1">
        <text>Transfers a segment of a (1-&gt;4)-alpha-D-glucan chain to a primary hydroxy group in a similar glucan chain.</text>
        <dbReference type="EC" id="2.4.1.18"/>
    </reaction>
</comment>
<evidence type="ECO:0000313" key="8">
    <source>
        <dbReference type="EMBL" id="SHL12083.1"/>
    </source>
</evidence>
<evidence type="ECO:0000313" key="9">
    <source>
        <dbReference type="Proteomes" id="UP000189935"/>
    </source>
</evidence>
<reference evidence="8 9" key="1">
    <citation type="submission" date="2016-11" db="EMBL/GenBank/DDBJ databases">
        <authorList>
            <person name="Jaros S."/>
            <person name="Januszkiewicz K."/>
            <person name="Wedrychowicz H."/>
        </authorList>
    </citation>
    <scope>NUCLEOTIDE SEQUENCE [LARGE SCALE GENOMIC DNA]</scope>
    <source>
        <strain evidence="8 9">GAS499</strain>
    </source>
</reference>
<evidence type="ECO:0000256" key="4">
    <source>
        <dbReference type="ARBA" id="ARBA00022679"/>
    </source>
</evidence>
<dbReference type="InterPro" id="IPR017853">
    <property type="entry name" value="GH"/>
</dbReference>
<evidence type="ECO:0000256" key="3">
    <source>
        <dbReference type="ARBA" id="ARBA00012541"/>
    </source>
</evidence>
<gene>
    <name evidence="8" type="ORF">SAMN05444159_5047</name>
</gene>
<dbReference type="GO" id="GO:0043169">
    <property type="term" value="F:cation binding"/>
    <property type="evidence" value="ECO:0007669"/>
    <property type="project" value="InterPro"/>
</dbReference>
<dbReference type="GO" id="GO:0005978">
    <property type="term" value="P:glycogen biosynthetic process"/>
    <property type="evidence" value="ECO:0007669"/>
    <property type="project" value="InterPro"/>
</dbReference>
<dbReference type="PANTHER" id="PTHR43651:SF11">
    <property type="entry name" value="MALTO-OLIGOSYLTREHALOSE TREHALOHYDROLASE"/>
    <property type="match status" value="1"/>
</dbReference>
<dbReference type="SUPFAM" id="SSF51445">
    <property type="entry name" value="(Trans)glycosidases"/>
    <property type="match status" value="1"/>
</dbReference>
<dbReference type="EC" id="2.4.1.18" evidence="3"/>
<organism evidence="8 9">
    <name type="scientific">Bradyrhizobium lablabi</name>
    <dbReference type="NCBI Taxonomy" id="722472"/>
    <lineage>
        <taxon>Bacteria</taxon>
        <taxon>Pseudomonadati</taxon>
        <taxon>Pseudomonadota</taxon>
        <taxon>Alphaproteobacteria</taxon>
        <taxon>Hyphomicrobiales</taxon>
        <taxon>Nitrobacteraceae</taxon>
        <taxon>Bradyrhizobium</taxon>
    </lineage>
</organism>
<dbReference type="CDD" id="cd11325">
    <property type="entry name" value="AmyAc_GTHase"/>
    <property type="match status" value="1"/>
</dbReference>
<dbReference type="SUPFAM" id="SSF81296">
    <property type="entry name" value="E set domains"/>
    <property type="match status" value="1"/>
</dbReference>
<keyword evidence="5" id="KW-0119">Carbohydrate metabolism</keyword>
<evidence type="ECO:0000256" key="5">
    <source>
        <dbReference type="ARBA" id="ARBA00023277"/>
    </source>
</evidence>
<dbReference type="Gene3D" id="2.60.40.10">
    <property type="entry name" value="Immunoglobulins"/>
    <property type="match status" value="1"/>
</dbReference>
<comment type="similarity">
    <text evidence="2">Belongs to the glycosyl hydrolase 13 family. GlgB subfamily.</text>
</comment>
<evidence type="ECO:0000259" key="7">
    <source>
        <dbReference type="SMART" id="SM00642"/>
    </source>
</evidence>
<dbReference type="SUPFAM" id="SSF51011">
    <property type="entry name" value="Glycosyl hydrolase domain"/>
    <property type="match status" value="1"/>
</dbReference>
<dbReference type="SMART" id="SM00642">
    <property type="entry name" value="Aamy"/>
    <property type="match status" value="1"/>
</dbReference>
<feature type="active site" description="Nucleophile" evidence="6">
    <location>
        <position position="341"/>
    </location>
</feature>
<name>A0A1M6Y1S9_9BRAD</name>
<accession>A0A1M6Y1S9</accession>